<evidence type="ECO:0000313" key="2">
    <source>
        <dbReference type="EMBL" id="SDF11863.1"/>
    </source>
</evidence>
<sequence length="163" mass="17872">MTRTRWLILLLLASLGVNLFIGGLAIGRWVDHGWGGRGGPGHFAGPPPDGPGPRWLRRMVGEDGIDTVRTVWQRHEATIDPLRRDADAARSAVADTLSADPFVRADYEAALGRMRAARDRMETAVHAAITDVVTSMTPEQRHAFAERARAWADRHKGPPPPSD</sequence>
<dbReference type="Pfam" id="PF13801">
    <property type="entry name" value="Metal_resist"/>
    <property type="match status" value="1"/>
</dbReference>
<protein>
    <submittedName>
        <fullName evidence="2">Heavy-metal resistance</fullName>
    </submittedName>
</protein>
<name>A0A8G2BE76_9PROT</name>
<dbReference type="OrthoDB" id="7876971at2"/>
<keyword evidence="1" id="KW-0472">Membrane</keyword>
<gene>
    <name evidence="2" type="ORF">SAMN05660686_00329</name>
</gene>
<reference evidence="2 3" key="1">
    <citation type="submission" date="2016-10" db="EMBL/GenBank/DDBJ databases">
        <authorList>
            <person name="Varghese N."/>
            <person name="Submissions S."/>
        </authorList>
    </citation>
    <scope>NUCLEOTIDE SEQUENCE [LARGE SCALE GENOMIC DNA]</scope>
    <source>
        <strain evidence="2 3">DSM 18839</strain>
    </source>
</reference>
<keyword evidence="3" id="KW-1185">Reference proteome</keyword>
<dbReference type="Proteomes" id="UP000198615">
    <property type="component" value="Unassembled WGS sequence"/>
</dbReference>
<organism evidence="2 3">
    <name type="scientific">Thalassobaculum litoreum DSM 18839</name>
    <dbReference type="NCBI Taxonomy" id="1123362"/>
    <lineage>
        <taxon>Bacteria</taxon>
        <taxon>Pseudomonadati</taxon>
        <taxon>Pseudomonadota</taxon>
        <taxon>Alphaproteobacteria</taxon>
        <taxon>Rhodospirillales</taxon>
        <taxon>Thalassobaculaceae</taxon>
        <taxon>Thalassobaculum</taxon>
    </lineage>
</organism>
<dbReference type="InterPro" id="IPR025961">
    <property type="entry name" value="Metal_resist"/>
</dbReference>
<dbReference type="AlphaFoldDB" id="A0A8G2BE76"/>
<proteinExistence type="predicted"/>
<dbReference type="EMBL" id="FNBW01000001">
    <property type="protein sequence ID" value="SDF11863.1"/>
    <property type="molecule type" value="Genomic_DNA"/>
</dbReference>
<accession>A0A8G2BE76</accession>
<feature type="transmembrane region" description="Helical" evidence="1">
    <location>
        <begin position="6"/>
        <end position="27"/>
    </location>
</feature>
<dbReference type="RefSeq" id="WP_093147647.1">
    <property type="nucleotide sequence ID" value="NZ_FNBW01000001.1"/>
</dbReference>
<keyword evidence="1" id="KW-0812">Transmembrane</keyword>
<evidence type="ECO:0000313" key="3">
    <source>
        <dbReference type="Proteomes" id="UP000198615"/>
    </source>
</evidence>
<evidence type="ECO:0000256" key="1">
    <source>
        <dbReference type="SAM" id="Phobius"/>
    </source>
</evidence>
<comment type="caution">
    <text evidence="2">The sequence shown here is derived from an EMBL/GenBank/DDBJ whole genome shotgun (WGS) entry which is preliminary data.</text>
</comment>
<dbReference type="Gene3D" id="1.20.120.1490">
    <property type="match status" value="1"/>
</dbReference>
<keyword evidence="1" id="KW-1133">Transmembrane helix</keyword>